<gene>
    <name evidence="3" type="ORF">RVY80_07140</name>
</gene>
<evidence type="ECO:0000256" key="2">
    <source>
        <dbReference type="SAM" id="Phobius"/>
    </source>
</evidence>
<sequence length="150" mass="17810">MASIGEELRRERVRRGLTFKDVEQVLHIRSAYLEAIEDGNFKLIPGHVYTKGFIRNYANYLGLDGQRLVVSYQDLIGEKHAFTVRTLDRKRKKAQKEQLQTEYEEHTVEKKRISLETRQRKRQKTMAQERMVLGTILVLIVLFLIWLFFL</sequence>
<keyword evidence="2" id="KW-1133">Transmembrane helix</keyword>
<keyword evidence="4" id="KW-1185">Reference proteome</keyword>
<dbReference type="Gene3D" id="1.10.260.40">
    <property type="entry name" value="lambda repressor-like DNA-binding domains"/>
    <property type="match status" value="1"/>
</dbReference>
<dbReference type="PANTHER" id="PTHR34475:SF1">
    <property type="entry name" value="CYTOSKELETON PROTEIN RODZ"/>
    <property type="match status" value="1"/>
</dbReference>
<evidence type="ECO:0000313" key="4">
    <source>
        <dbReference type="Proteomes" id="UP001272515"/>
    </source>
</evidence>
<dbReference type="PANTHER" id="PTHR34475">
    <property type="match status" value="1"/>
</dbReference>
<feature type="transmembrane region" description="Helical" evidence="2">
    <location>
        <begin position="131"/>
        <end position="149"/>
    </location>
</feature>
<dbReference type="Pfam" id="PF13413">
    <property type="entry name" value="HTH_25"/>
    <property type="match status" value="1"/>
</dbReference>
<proteinExistence type="predicted"/>
<accession>A0ABU3Z9L7</accession>
<keyword evidence="2" id="KW-0472">Membrane</keyword>
<dbReference type="SUPFAM" id="SSF47413">
    <property type="entry name" value="lambda repressor-like DNA-binding domains"/>
    <property type="match status" value="1"/>
</dbReference>
<dbReference type="InterPro" id="IPR050400">
    <property type="entry name" value="Bact_Cytoskel_RodZ"/>
</dbReference>
<keyword evidence="1" id="KW-0175">Coiled coil</keyword>
<evidence type="ECO:0000313" key="3">
    <source>
        <dbReference type="EMBL" id="MDV5088613.1"/>
    </source>
</evidence>
<reference evidence="3 4" key="1">
    <citation type="submission" date="2023-10" db="EMBL/GenBank/DDBJ databases">
        <title>Veillonella sp. nov., isolated from a pig farm feces dump.</title>
        <authorList>
            <person name="Chang Y.-H."/>
        </authorList>
    </citation>
    <scope>NUCLEOTIDE SEQUENCE [LARGE SCALE GENOMIC DNA]</scope>
    <source>
        <strain evidence="3 4">YH-vei2233</strain>
    </source>
</reference>
<organism evidence="3 4">
    <name type="scientific">Veillonella absiana</name>
    <dbReference type="NCBI Taxonomy" id="3079305"/>
    <lineage>
        <taxon>Bacteria</taxon>
        <taxon>Bacillati</taxon>
        <taxon>Bacillota</taxon>
        <taxon>Negativicutes</taxon>
        <taxon>Veillonellales</taxon>
        <taxon>Veillonellaceae</taxon>
        <taxon>Veillonella</taxon>
    </lineage>
</organism>
<dbReference type="InterPro" id="IPR010982">
    <property type="entry name" value="Lambda_DNA-bd_dom_sf"/>
</dbReference>
<protein>
    <submittedName>
        <fullName evidence="3">Helix-turn-helix domain-containing protein</fullName>
    </submittedName>
</protein>
<dbReference type="RefSeq" id="WP_295193503.1">
    <property type="nucleotide sequence ID" value="NZ_JAWJZA010000020.1"/>
</dbReference>
<dbReference type="EMBL" id="JAWJZB010000007">
    <property type="protein sequence ID" value="MDV5088613.1"/>
    <property type="molecule type" value="Genomic_DNA"/>
</dbReference>
<keyword evidence="2" id="KW-0812">Transmembrane</keyword>
<comment type="caution">
    <text evidence="3">The sequence shown here is derived from an EMBL/GenBank/DDBJ whole genome shotgun (WGS) entry which is preliminary data.</text>
</comment>
<feature type="coiled-coil region" evidence="1">
    <location>
        <begin position="89"/>
        <end position="116"/>
    </location>
</feature>
<evidence type="ECO:0000256" key="1">
    <source>
        <dbReference type="SAM" id="Coils"/>
    </source>
</evidence>
<dbReference type="Proteomes" id="UP001272515">
    <property type="component" value="Unassembled WGS sequence"/>
</dbReference>
<name>A0ABU3Z9L7_9FIRM</name>